<dbReference type="GO" id="GO:0003677">
    <property type="term" value="F:DNA binding"/>
    <property type="evidence" value="ECO:0007669"/>
    <property type="project" value="UniProtKB-KW"/>
</dbReference>
<evidence type="ECO:0000256" key="2">
    <source>
        <dbReference type="PROSITE-ProRule" id="PRU00169"/>
    </source>
</evidence>
<accession>A0A517M7G3</accession>
<dbReference type="InterPro" id="IPR016032">
    <property type="entry name" value="Sig_transdc_resp-reg_C-effctor"/>
</dbReference>
<keyword evidence="1" id="KW-0238">DNA-binding</keyword>
<dbReference type="InterPro" id="IPR001789">
    <property type="entry name" value="Sig_transdc_resp-reg_receiver"/>
</dbReference>
<dbReference type="PROSITE" id="PS50110">
    <property type="entry name" value="RESPONSE_REGULATORY"/>
    <property type="match status" value="1"/>
</dbReference>
<gene>
    <name evidence="5" type="primary">tdiR_2</name>
    <name evidence="5" type="ORF">EC9_50380</name>
</gene>
<dbReference type="PRINTS" id="PR00038">
    <property type="entry name" value="HTHLUXR"/>
</dbReference>
<dbReference type="RefSeq" id="WP_145348570.1">
    <property type="nucleotide sequence ID" value="NZ_CP036261.1"/>
</dbReference>
<dbReference type="InterPro" id="IPR036388">
    <property type="entry name" value="WH-like_DNA-bd_sf"/>
</dbReference>
<feature type="modified residue" description="4-aspartylphosphate" evidence="2">
    <location>
        <position position="57"/>
    </location>
</feature>
<sequence>MSAGLTFYLISNFDPSVRAVVQSAASSGNDATVRELSHWVLFQAEPTAIRSACIVIDIDQTSGLESIRKFILANVQGNRIILLSRHADLELARRAFPIGAFDCLSKPVDAGQLLESVERAIDSLRSEQQMWQVDRSDADAIDTLTPRELEYFAKLLEGWAIKTLATHFQVSIQTAAKHRARVLAKLKADNEVELVLRFGRVKTMLPTEPNGDN</sequence>
<feature type="domain" description="HTH luxR-type" evidence="3">
    <location>
        <begin position="137"/>
        <end position="202"/>
    </location>
</feature>
<dbReference type="SUPFAM" id="SSF52172">
    <property type="entry name" value="CheY-like"/>
    <property type="match status" value="1"/>
</dbReference>
<dbReference type="SUPFAM" id="SSF46894">
    <property type="entry name" value="C-terminal effector domain of the bipartite response regulators"/>
    <property type="match status" value="1"/>
</dbReference>
<keyword evidence="2" id="KW-0597">Phosphoprotein</keyword>
<evidence type="ECO:0000259" key="3">
    <source>
        <dbReference type="PROSITE" id="PS50043"/>
    </source>
</evidence>
<dbReference type="SMART" id="SM00421">
    <property type="entry name" value="HTH_LUXR"/>
    <property type="match status" value="1"/>
</dbReference>
<dbReference type="Proteomes" id="UP000319557">
    <property type="component" value="Chromosome"/>
</dbReference>
<name>A0A517M7G3_9BACT</name>
<protein>
    <submittedName>
        <fullName evidence="5">Transcriptional regulatory protein TdiR</fullName>
    </submittedName>
</protein>
<dbReference type="GO" id="GO:0000160">
    <property type="term" value="P:phosphorelay signal transduction system"/>
    <property type="evidence" value="ECO:0007669"/>
    <property type="project" value="InterPro"/>
</dbReference>
<dbReference type="PROSITE" id="PS50043">
    <property type="entry name" value="HTH_LUXR_2"/>
    <property type="match status" value="1"/>
</dbReference>
<evidence type="ECO:0000313" key="6">
    <source>
        <dbReference type="Proteomes" id="UP000319557"/>
    </source>
</evidence>
<dbReference type="OrthoDB" id="271936at2"/>
<evidence type="ECO:0000313" key="5">
    <source>
        <dbReference type="EMBL" id="QDS90821.1"/>
    </source>
</evidence>
<dbReference type="GO" id="GO:0006355">
    <property type="term" value="P:regulation of DNA-templated transcription"/>
    <property type="evidence" value="ECO:0007669"/>
    <property type="project" value="InterPro"/>
</dbReference>
<dbReference type="EMBL" id="CP036261">
    <property type="protein sequence ID" value="QDS90821.1"/>
    <property type="molecule type" value="Genomic_DNA"/>
</dbReference>
<dbReference type="AlphaFoldDB" id="A0A517M7G3"/>
<proteinExistence type="predicted"/>
<reference evidence="5 6" key="1">
    <citation type="submission" date="2019-02" db="EMBL/GenBank/DDBJ databases">
        <title>Deep-cultivation of Planctomycetes and their phenomic and genomic characterization uncovers novel biology.</title>
        <authorList>
            <person name="Wiegand S."/>
            <person name="Jogler M."/>
            <person name="Boedeker C."/>
            <person name="Pinto D."/>
            <person name="Vollmers J."/>
            <person name="Rivas-Marin E."/>
            <person name="Kohn T."/>
            <person name="Peeters S.H."/>
            <person name="Heuer A."/>
            <person name="Rast P."/>
            <person name="Oberbeckmann S."/>
            <person name="Bunk B."/>
            <person name="Jeske O."/>
            <person name="Meyerdierks A."/>
            <person name="Storesund J.E."/>
            <person name="Kallscheuer N."/>
            <person name="Luecker S."/>
            <person name="Lage O.M."/>
            <person name="Pohl T."/>
            <person name="Merkel B.J."/>
            <person name="Hornburger P."/>
            <person name="Mueller R.-W."/>
            <person name="Bruemmer F."/>
            <person name="Labrenz M."/>
            <person name="Spormann A.M."/>
            <person name="Op den Camp H."/>
            <person name="Overmann J."/>
            <person name="Amann R."/>
            <person name="Jetten M.S.M."/>
            <person name="Mascher T."/>
            <person name="Medema M.H."/>
            <person name="Devos D.P."/>
            <person name="Kaster A.-K."/>
            <person name="Ovreas L."/>
            <person name="Rohde M."/>
            <person name="Galperin M.Y."/>
            <person name="Jogler C."/>
        </authorList>
    </citation>
    <scope>NUCLEOTIDE SEQUENCE [LARGE SCALE GENOMIC DNA]</scope>
    <source>
        <strain evidence="5 6">EC9</strain>
    </source>
</reference>
<dbReference type="Gene3D" id="1.10.10.10">
    <property type="entry name" value="Winged helix-like DNA-binding domain superfamily/Winged helix DNA-binding domain"/>
    <property type="match status" value="1"/>
</dbReference>
<dbReference type="InterPro" id="IPR011006">
    <property type="entry name" value="CheY-like_superfamily"/>
</dbReference>
<organism evidence="5 6">
    <name type="scientific">Rosistilla ulvae</name>
    <dbReference type="NCBI Taxonomy" id="1930277"/>
    <lineage>
        <taxon>Bacteria</taxon>
        <taxon>Pseudomonadati</taxon>
        <taxon>Planctomycetota</taxon>
        <taxon>Planctomycetia</taxon>
        <taxon>Pirellulales</taxon>
        <taxon>Pirellulaceae</taxon>
        <taxon>Rosistilla</taxon>
    </lineage>
</organism>
<evidence type="ECO:0000259" key="4">
    <source>
        <dbReference type="PROSITE" id="PS50110"/>
    </source>
</evidence>
<dbReference type="Gene3D" id="3.40.50.2300">
    <property type="match status" value="1"/>
</dbReference>
<feature type="domain" description="Response regulatory" evidence="4">
    <location>
        <begin position="1"/>
        <end position="121"/>
    </location>
</feature>
<dbReference type="Pfam" id="PF00196">
    <property type="entry name" value="GerE"/>
    <property type="match status" value="1"/>
</dbReference>
<dbReference type="PANTHER" id="PTHR43214">
    <property type="entry name" value="TWO-COMPONENT RESPONSE REGULATOR"/>
    <property type="match status" value="1"/>
</dbReference>
<dbReference type="KEGG" id="ruv:EC9_50380"/>
<dbReference type="Pfam" id="PF00072">
    <property type="entry name" value="Response_reg"/>
    <property type="match status" value="1"/>
</dbReference>
<dbReference type="InterPro" id="IPR000792">
    <property type="entry name" value="Tscrpt_reg_LuxR_C"/>
</dbReference>
<dbReference type="PANTHER" id="PTHR43214:SF44">
    <property type="entry name" value="TWO-COMPONENT RESPONSE REGULATOR"/>
    <property type="match status" value="1"/>
</dbReference>
<evidence type="ECO:0000256" key="1">
    <source>
        <dbReference type="ARBA" id="ARBA00023125"/>
    </source>
</evidence>
<keyword evidence="6" id="KW-1185">Reference proteome</keyword>
<dbReference type="InterPro" id="IPR039420">
    <property type="entry name" value="WalR-like"/>
</dbReference>